<feature type="non-terminal residue" evidence="3">
    <location>
        <position position="1188"/>
    </location>
</feature>
<feature type="compositionally biased region" description="Basic and acidic residues" evidence="1">
    <location>
        <begin position="214"/>
        <end position="235"/>
    </location>
</feature>
<feature type="region of interest" description="Disordered" evidence="1">
    <location>
        <begin position="975"/>
        <end position="994"/>
    </location>
</feature>
<feature type="compositionally biased region" description="Low complexity" evidence="1">
    <location>
        <begin position="172"/>
        <end position="199"/>
    </location>
</feature>
<feature type="compositionally biased region" description="Basic and acidic residues" evidence="1">
    <location>
        <begin position="815"/>
        <end position="827"/>
    </location>
</feature>
<keyword evidence="4" id="KW-1185">Reference proteome</keyword>
<dbReference type="Pfam" id="PF15740">
    <property type="entry name" value="PPP1R26_N"/>
    <property type="match status" value="1"/>
</dbReference>
<feature type="compositionally biased region" description="Low complexity" evidence="1">
    <location>
        <begin position="888"/>
        <end position="900"/>
    </location>
</feature>
<gene>
    <name evidence="3" type="primary">Ppp1r26</name>
    <name evidence="3" type="ORF">FOF47_R02842</name>
</gene>
<name>A0A6G1AJT3_CROCR</name>
<feature type="compositionally biased region" description="Basic and acidic residues" evidence="1">
    <location>
        <begin position="289"/>
        <end position="298"/>
    </location>
</feature>
<feature type="compositionally biased region" description="Basic and acidic residues" evidence="1">
    <location>
        <begin position="432"/>
        <end position="449"/>
    </location>
</feature>
<feature type="region of interest" description="Disordered" evidence="1">
    <location>
        <begin position="472"/>
        <end position="510"/>
    </location>
</feature>
<dbReference type="PANTHER" id="PTHR15724:SF0">
    <property type="entry name" value="PROTEIN PHOSPHATASE 1 REGULATORY SUBUNIT 26"/>
    <property type="match status" value="1"/>
</dbReference>
<feature type="compositionally biased region" description="Low complexity" evidence="1">
    <location>
        <begin position="492"/>
        <end position="509"/>
    </location>
</feature>
<dbReference type="GO" id="GO:0004864">
    <property type="term" value="F:protein phosphatase inhibitor activity"/>
    <property type="evidence" value="ECO:0007669"/>
    <property type="project" value="InterPro"/>
</dbReference>
<dbReference type="Proteomes" id="UP000475037">
    <property type="component" value="Unassembled WGS sequence"/>
</dbReference>
<feature type="region of interest" description="Disordered" evidence="1">
    <location>
        <begin position="133"/>
        <end position="452"/>
    </location>
</feature>
<feature type="compositionally biased region" description="Gly residues" evidence="1">
    <location>
        <begin position="875"/>
        <end position="887"/>
    </location>
</feature>
<feature type="region of interest" description="Disordered" evidence="1">
    <location>
        <begin position="1152"/>
        <end position="1188"/>
    </location>
</feature>
<feature type="domain" description="Protein phosphatase 1 regulatory subunit 26 N-terminal" evidence="2">
    <location>
        <begin position="1"/>
        <end position="828"/>
    </location>
</feature>
<evidence type="ECO:0000313" key="4">
    <source>
        <dbReference type="Proteomes" id="UP000475037"/>
    </source>
</evidence>
<dbReference type="InterPro" id="IPR026130">
    <property type="entry name" value="PPP1R26"/>
</dbReference>
<comment type="caution">
    <text evidence="3">The sequence shown here is derived from an EMBL/GenBank/DDBJ whole genome shotgun (WGS) entry which is preliminary data.</text>
</comment>
<feature type="non-terminal residue" evidence="3">
    <location>
        <position position="1"/>
    </location>
</feature>
<dbReference type="InterPro" id="IPR031474">
    <property type="entry name" value="PPP1R26_N"/>
</dbReference>
<evidence type="ECO:0000256" key="1">
    <source>
        <dbReference type="SAM" id="MobiDB-lite"/>
    </source>
</evidence>
<feature type="compositionally biased region" description="Polar residues" evidence="1">
    <location>
        <begin position="1160"/>
        <end position="1171"/>
    </location>
</feature>
<accession>A0A6G1AJT3</accession>
<organism evidence="3 4">
    <name type="scientific">Crocuta crocuta</name>
    <name type="common">Spotted hyena</name>
    <dbReference type="NCBI Taxonomy" id="9678"/>
    <lineage>
        <taxon>Eukaryota</taxon>
        <taxon>Metazoa</taxon>
        <taxon>Chordata</taxon>
        <taxon>Craniata</taxon>
        <taxon>Vertebrata</taxon>
        <taxon>Euteleostomi</taxon>
        <taxon>Mammalia</taxon>
        <taxon>Eutheria</taxon>
        <taxon>Laurasiatheria</taxon>
        <taxon>Carnivora</taxon>
        <taxon>Feliformia</taxon>
        <taxon>Hyaenidae</taxon>
        <taxon>Crocuta</taxon>
    </lineage>
</organism>
<protein>
    <submittedName>
        <fullName evidence="3">PPR26 phosphatase</fullName>
    </submittedName>
</protein>
<feature type="region of interest" description="Disordered" evidence="1">
    <location>
        <begin position="788"/>
        <end position="907"/>
    </location>
</feature>
<feature type="compositionally biased region" description="Pro residues" evidence="1">
    <location>
        <begin position="480"/>
        <end position="491"/>
    </location>
</feature>
<feature type="region of interest" description="Disordered" evidence="1">
    <location>
        <begin position="524"/>
        <end position="668"/>
    </location>
</feature>
<evidence type="ECO:0000313" key="3">
    <source>
        <dbReference type="EMBL" id="KAF0876085.1"/>
    </source>
</evidence>
<dbReference type="AlphaFoldDB" id="A0A6G1AJT3"/>
<feature type="region of interest" description="Disordered" evidence="1">
    <location>
        <begin position="1027"/>
        <end position="1048"/>
    </location>
</feature>
<evidence type="ECO:0000259" key="2">
    <source>
        <dbReference type="Pfam" id="PF15740"/>
    </source>
</evidence>
<reference evidence="3 4" key="1">
    <citation type="submission" date="2019-11" db="EMBL/GenBank/DDBJ databases">
        <authorList>
            <person name="Yang C."/>
            <person name="Li F."/>
        </authorList>
    </citation>
    <scope>NUCLEOTIDE SEQUENCE [LARGE SCALE GENOMIC DNA]</scope>
    <source>
        <strain evidence="3">KB4526</strain>
        <tissue evidence="3">Muscle</tissue>
    </source>
</reference>
<dbReference type="EMBL" id="VOAJ01005007">
    <property type="protein sequence ID" value="KAF0876085.1"/>
    <property type="molecule type" value="Genomic_DNA"/>
</dbReference>
<sequence length="1188" mass="124822">MFLMNTPPVVALQSKWEAFGTPGFRFPGCFSEPHEGVSRASVRARVQMVIGALQGDEAALGMSDELALQRSQRAEKGRDARLAANPAFAACGLAADFVPSQEEDAADFGPLVLDSDSDDSVDRDIEEAIQEYLKAKSGAAQPPGATDGGRRCRPEVPRSSAPTAVCPPKPAPSSGGAPGGRVRAGQDQGSASPVSVSSDDSFEQSIQAEIEQFLNEKRQHETPRGDVSVDGKPDPGDNSARSAFRSGKEPTVKAHHRQDVTGACRDFVFRKPPRLSKVSTRPRGLRSKAAAEPERPDGVKPATATASASQPAEAAQSKGAVRRSAGPGRRAKRAKNAALVPEASGSSSDDGIEEAIQLYQLEKRKEASGDPPQRTPPAEGKGPEPPTRSTSHSTKGALPETPRRTPSRKKLMAPKATDLDPGGPDPDLPSKPPREPRGAEDEHVERPPCRAETSAELMCAEAILDISKTILPAPVAGSGSPPPASPLPCPLALPARSDGDSSSVDSNDSIEQEIRTFLALKAQSGGWLATAESHPQSARSPPPPLGPGVPVSKTLGLSLSCRRKRRGGSNAVRPSTPKRTREVAQEGGQAADHGAGTTQPSQAPRMEGETRGQPLSCRPLELGDQHGGPDMRGGMWPGHRKEAAERSTGGKGSSEDKSSSLDSDEDLDTAIKDLLRSRRRLKRRWKDPRATCKRKVRFSTTETQFLDKLGGFQKDWKDRSPHLLKSCFSKSKTDSRGKLGTKPLSVFCREAERTQADATGALEAPPVFQLRTKASEGNPFCGETAACELQGAAGRSPGPPPDDSSSVDSDDSIELEIRKFLAEKAKESGSGSEAPGGAPAAPGARSMPRPQLPCRKVPAPALALQPDVCAQSQRGRGGPQPAGGPGAAGRASLPGRRSGPQAEQACPAVALARRASTAGALSARGSAANRRLVCTHREQSPRGAEGATDHDPGPLPTRVEAGIRTEGPGAAFAVTTRGRSPRTRKPGTNGLGDPHPGFALPWADFTHQSRLQSAWALSPEGREAVWRGGFGGPRDQGPEGQDPKKGLPFAGFSSLLSTQLFHFGKSVSWGGKQAGVFSPPLGLPLQGPSFSAFRETPAGHSPVFGSSYLLPKKEGGCWPSRKSPAACTLHTRRNSGSGDDILDLRYRRRALGGGDEAQEATGSDSSELSDTSVEEGGGPVAKGKVLQP</sequence>
<proteinExistence type="predicted"/>
<feature type="compositionally biased region" description="Low complexity" evidence="1">
    <location>
        <begin position="828"/>
        <end position="849"/>
    </location>
</feature>
<dbReference type="PANTHER" id="PTHR15724">
    <property type="entry name" value="PROTEIN PHOSPHATASE 1 REGULATORY SUBUNIT 26"/>
    <property type="match status" value="1"/>
</dbReference>
<dbReference type="OrthoDB" id="9939953at2759"/>
<feature type="compositionally biased region" description="Low complexity" evidence="1">
    <location>
        <begin position="301"/>
        <end position="316"/>
    </location>
</feature>